<reference evidence="2 3" key="1">
    <citation type="submission" date="2011-10" db="EMBL/GenBank/DDBJ databases">
        <title>Whole genome sequence of Selenomonas ruminantium subsp. lactilytica TAM6421.</title>
        <authorList>
            <person name="Oguchi A."/>
            <person name="Ankai A."/>
            <person name="Kaneko J."/>
            <person name="Yamada-Narita S."/>
            <person name="Fukui S."/>
            <person name="Takahashi M."/>
            <person name="Onodera T."/>
            <person name="Kojima S."/>
            <person name="Fushimi T."/>
            <person name="Abe N."/>
            <person name="Kamio Y."/>
            <person name="Yamazaki S."/>
            <person name="Fujita N."/>
        </authorList>
    </citation>
    <scope>NUCLEOTIDE SEQUENCE [LARGE SCALE GENOMIC DNA]</scope>
    <source>
        <strain evidence="3">NBRC 103574 / TAM6421</strain>
    </source>
</reference>
<dbReference type="InterPro" id="IPR052930">
    <property type="entry name" value="TA_antitoxin_MntA"/>
</dbReference>
<dbReference type="eggNOG" id="COG1669">
    <property type="taxonomic scope" value="Bacteria"/>
</dbReference>
<evidence type="ECO:0000313" key="3">
    <source>
        <dbReference type="Proteomes" id="UP000007887"/>
    </source>
</evidence>
<dbReference type="InterPro" id="IPR041633">
    <property type="entry name" value="Polbeta"/>
</dbReference>
<evidence type="ECO:0000259" key="1">
    <source>
        <dbReference type="Pfam" id="PF18765"/>
    </source>
</evidence>
<dbReference type="Proteomes" id="UP000007887">
    <property type="component" value="Chromosome"/>
</dbReference>
<dbReference type="InterPro" id="IPR043519">
    <property type="entry name" value="NT_sf"/>
</dbReference>
<dbReference type="PANTHER" id="PTHR43852:SF3">
    <property type="entry name" value="NUCLEOTIDYLTRANSFERASE"/>
    <property type="match status" value="1"/>
</dbReference>
<dbReference type="PANTHER" id="PTHR43852">
    <property type="entry name" value="NUCLEOTIDYLTRANSFERASE"/>
    <property type="match status" value="1"/>
</dbReference>
<dbReference type="SUPFAM" id="SSF81301">
    <property type="entry name" value="Nucleotidyltransferase"/>
    <property type="match status" value="1"/>
</dbReference>
<dbReference type="HOGENOM" id="CLU_130257_5_0_9"/>
<dbReference type="AlphaFoldDB" id="I0GUB3"/>
<sequence>MDLPEKIKTDLIKLARQYDVKKILLFGSRAREDSAEKSDVDIAVYGCRDFTNFAFDVDEKVWTLLTFDIVDMDEKVSDELKSEIKRDGVIIYEKV</sequence>
<accession>I0GUB3</accession>
<organism evidence="2 3">
    <name type="scientific">Selenomonas ruminantium subsp. lactilytica (strain NBRC 103574 / TAM6421)</name>
    <dbReference type="NCBI Taxonomy" id="927704"/>
    <lineage>
        <taxon>Bacteria</taxon>
        <taxon>Bacillati</taxon>
        <taxon>Bacillota</taxon>
        <taxon>Negativicutes</taxon>
        <taxon>Selenomonadales</taxon>
        <taxon>Selenomonadaceae</taxon>
        <taxon>Selenomonas</taxon>
    </lineage>
</organism>
<proteinExistence type="predicted"/>
<dbReference type="Gene3D" id="3.30.460.10">
    <property type="entry name" value="Beta Polymerase, domain 2"/>
    <property type="match status" value="1"/>
</dbReference>
<dbReference type="CDD" id="cd05403">
    <property type="entry name" value="NT_KNTase_like"/>
    <property type="match status" value="1"/>
</dbReference>
<dbReference type="KEGG" id="sri:SELR_26420"/>
<dbReference type="Pfam" id="PF18765">
    <property type="entry name" value="Polbeta"/>
    <property type="match status" value="1"/>
</dbReference>
<dbReference type="OrthoDB" id="9803106at2"/>
<dbReference type="EMBL" id="AP012292">
    <property type="protein sequence ID" value="BAL84350.1"/>
    <property type="molecule type" value="Genomic_DNA"/>
</dbReference>
<dbReference type="RefSeq" id="WP_014425768.1">
    <property type="nucleotide sequence ID" value="NC_017068.1"/>
</dbReference>
<dbReference type="PATRIC" id="fig|927704.6.peg.2728"/>
<evidence type="ECO:0000313" key="2">
    <source>
        <dbReference type="EMBL" id="BAL84350.1"/>
    </source>
</evidence>
<feature type="domain" description="Polymerase beta nucleotidyltransferase" evidence="1">
    <location>
        <begin position="11"/>
        <end position="94"/>
    </location>
</feature>
<gene>
    <name evidence="2" type="ordered locus">SELR_26420</name>
</gene>
<name>I0GUB3_SELRL</name>
<protein>
    <recommendedName>
        <fullName evidence="1">Polymerase beta nucleotidyltransferase domain-containing protein</fullName>
    </recommendedName>
</protein>